<keyword evidence="3" id="KW-1185">Reference proteome</keyword>
<dbReference type="AlphaFoldDB" id="A0A6G1HQ25"/>
<evidence type="ECO:0000313" key="3">
    <source>
        <dbReference type="Proteomes" id="UP000799640"/>
    </source>
</evidence>
<dbReference type="PANTHER" id="PTHR42345">
    <property type="entry name" value="TPR_REGION DOMAIN-CONTAINING PROTEIN"/>
    <property type="match status" value="1"/>
</dbReference>
<accession>A0A6G1HQ25</accession>
<evidence type="ECO:0000256" key="1">
    <source>
        <dbReference type="SAM" id="MobiDB-lite"/>
    </source>
</evidence>
<proteinExistence type="predicted"/>
<evidence type="ECO:0000313" key="2">
    <source>
        <dbReference type="EMBL" id="KAF2398153.1"/>
    </source>
</evidence>
<dbReference type="OrthoDB" id="6493944at2759"/>
<name>A0A6G1HQ25_9PEZI</name>
<feature type="compositionally biased region" description="Low complexity" evidence="1">
    <location>
        <begin position="599"/>
        <end position="608"/>
    </location>
</feature>
<gene>
    <name evidence="2" type="ORF">EJ06DRAFT_480966</name>
</gene>
<organism evidence="2 3">
    <name type="scientific">Trichodelitschia bisporula</name>
    <dbReference type="NCBI Taxonomy" id="703511"/>
    <lineage>
        <taxon>Eukaryota</taxon>
        <taxon>Fungi</taxon>
        <taxon>Dikarya</taxon>
        <taxon>Ascomycota</taxon>
        <taxon>Pezizomycotina</taxon>
        <taxon>Dothideomycetes</taxon>
        <taxon>Dothideomycetes incertae sedis</taxon>
        <taxon>Phaeotrichales</taxon>
        <taxon>Phaeotrichaceae</taxon>
        <taxon>Trichodelitschia</taxon>
    </lineage>
</organism>
<reference evidence="2" key="1">
    <citation type="journal article" date="2020" name="Stud. Mycol.">
        <title>101 Dothideomycetes genomes: a test case for predicting lifestyles and emergence of pathogens.</title>
        <authorList>
            <person name="Haridas S."/>
            <person name="Albert R."/>
            <person name="Binder M."/>
            <person name="Bloem J."/>
            <person name="Labutti K."/>
            <person name="Salamov A."/>
            <person name="Andreopoulos B."/>
            <person name="Baker S."/>
            <person name="Barry K."/>
            <person name="Bills G."/>
            <person name="Bluhm B."/>
            <person name="Cannon C."/>
            <person name="Castanera R."/>
            <person name="Culley D."/>
            <person name="Daum C."/>
            <person name="Ezra D."/>
            <person name="Gonzalez J."/>
            <person name="Henrissat B."/>
            <person name="Kuo A."/>
            <person name="Liang C."/>
            <person name="Lipzen A."/>
            <person name="Lutzoni F."/>
            <person name="Magnuson J."/>
            <person name="Mondo S."/>
            <person name="Nolan M."/>
            <person name="Ohm R."/>
            <person name="Pangilinan J."/>
            <person name="Park H.-J."/>
            <person name="Ramirez L."/>
            <person name="Alfaro M."/>
            <person name="Sun H."/>
            <person name="Tritt A."/>
            <person name="Yoshinaga Y."/>
            <person name="Zwiers L.-H."/>
            <person name="Turgeon B."/>
            <person name="Goodwin S."/>
            <person name="Spatafora J."/>
            <person name="Crous P."/>
            <person name="Grigoriev I."/>
        </authorList>
    </citation>
    <scope>NUCLEOTIDE SEQUENCE</scope>
    <source>
        <strain evidence="2">CBS 262.69</strain>
    </source>
</reference>
<sequence length="704" mass="79692">MGRPSSSGADLPPQAIRHRRQSSHDKRQAAARRGRAWPPNGCSKRSKLRPHDADDLITRGASTFRGFREGIGHAPGHYRFFAVMDQESSSRTDRASFQNEAFRDISLTMSGPVEVVIPWVSLDQPCMAYCFGKSPGTTTLTHYVGKSGSLRPNIQYALGAKPRKMKAIAVMERLRELEMGLWEDADDTYHSLYDKLIEDPDRDHPHYDRAHQIHDLLTALCNPMWIDFSQPRNQVVAHFFNDADDAVSRRFFHQLLLSIELYWRIHAPDHVEKAKRNLLLQLPPKVAWDLALAQRWLDHMSIKKEQLSYNKSTFTFDLRSKNRQKEALRTFAKQLKWPNMDEIEYILEEDDPKEMNIEDRSSETMSWFTGVILPGPTLPFLLMNTLIDCDRDTGSELKSLTHMQPNCGFQYRANTYWSYQCIVGKVLGAGRGVNQVAGWIGPCHYTPELSRKQSVLIRQLDPLEPRLLSKDIETMSERTTPLGPDDVNYPVADYDVPTADTTSIQDNIIRIQKLSFEAVADRSSKSDRIHDAKIVFAFADKSVPILLRYNVDFIHAFPCHSGPHPLFWDYRYKQVRVDDGLGKITNWAQRNRRKHGGHRSTPSSPAARAGRALALTGRARSESPSNLPAHTDLVEVLVVEAYGVSDNEVFARAWCAFWGVSAVVANVKETCIACAVREAYAACVTVVILTEGGREDEGDQGVAF</sequence>
<dbReference type="Proteomes" id="UP000799640">
    <property type="component" value="Unassembled WGS sequence"/>
</dbReference>
<feature type="region of interest" description="Disordered" evidence="1">
    <location>
        <begin position="589"/>
        <end position="608"/>
    </location>
</feature>
<feature type="region of interest" description="Disordered" evidence="1">
    <location>
        <begin position="1"/>
        <end position="54"/>
    </location>
</feature>
<protein>
    <submittedName>
        <fullName evidence="2">Uncharacterized protein</fullName>
    </submittedName>
</protein>
<dbReference type="PANTHER" id="PTHR42345:SF1">
    <property type="entry name" value="VTC DOMAIN-CONTAINING PROTEIN"/>
    <property type="match status" value="1"/>
</dbReference>
<dbReference type="EMBL" id="ML996701">
    <property type="protein sequence ID" value="KAF2398153.1"/>
    <property type="molecule type" value="Genomic_DNA"/>
</dbReference>